<proteinExistence type="predicted"/>
<dbReference type="InterPro" id="IPR024455">
    <property type="entry name" value="Phage_capsid"/>
</dbReference>
<name>A0A0F9MS27_9ZZZZ</name>
<evidence type="ECO:0000256" key="1">
    <source>
        <dbReference type="ARBA" id="ARBA00004328"/>
    </source>
</evidence>
<dbReference type="Gene3D" id="3.30.2400.10">
    <property type="entry name" value="Major capsid protein gp5"/>
    <property type="match status" value="1"/>
</dbReference>
<dbReference type="EMBL" id="LAZR01008333">
    <property type="protein sequence ID" value="KKM79450.1"/>
    <property type="molecule type" value="Genomic_DNA"/>
</dbReference>
<dbReference type="SUPFAM" id="SSF56563">
    <property type="entry name" value="Major capsid protein gp5"/>
    <property type="match status" value="1"/>
</dbReference>
<dbReference type="Pfam" id="PF05065">
    <property type="entry name" value="Phage_capsid"/>
    <property type="match status" value="1"/>
</dbReference>
<gene>
    <name evidence="4" type="ORF">LCGC14_1349830</name>
</gene>
<comment type="subcellular location">
    <subcellularLocation>
        <location evidence="1">Virion</location>
    </subcellularLocation>
</comment>
<dbReference type="NCBIfam" id="TIGR01554">
    <property type="entry name" value="major_cap_HK97"/>
    <property type="match status" value="1"/>
</dbReference>
<feature type="domain" description="Phage capsid-like C-terminal" evidence="3">
    <location>
        <begin position="97"/>
        <end position="394"/>
    </location>
</feature>
<sequence length="399" mass="42430">MKKKTAKIIKFTKSEFENIVAGVASEAVKAEAKRLGLTKIDRKIGNFDPSYIGKSAEEFAKMEKKERVAEFVKAVFRKDMTALGNMKALGESTGSTGGFQVPEEFAAEINRIAEDVGLIRRFARHLPMGSDTLNVPRLSSSVSVTFPGENVAGSESEPVWENVQLLAKTAVGLTVTSNELLADANISIVDLLAELFGEALATTEDLQGLVGTGSPFTGVLGDAGVQVVTMGTGDVDFTDLDADDLRDMITKIKATKLAGASFTMHREIWGAVQKLKDLDNNFIASTATPILGPNNALGAGGILSGAQPAGTIWGYPVWLSDQMPDLAATAVSTKFVAFGNYNNIWFGDRSMMTMSISDSATVGTENTFEQNQSAVRVTERIAIAVGLPAAFSVLRTAAS</sequence>
<dbReference type="AlphaFoldDB" id="A0A0F9MS27"/>
<reference evidence="4" key="1">
    <citation type="journal article" date="2015" name="Nature">
        <title>Complex archaea that bridge the gap between prokaryotes and eukaryotes.</title>
        <authorList>
            <person name="Spang A."/>
            <person name="Saw J.H."/>
            <person name="Jorgensen S.L."/>
            <person name="Zaremba-Niedzwiedzka K."/>
            <person name="Martijn J."/>
            <person name="Lind A.E."/>
            <person name="van Eijk R."/>
            <person name="Schleper C."/>
            <person name="Guy L."/>
            <person name="Ettema T.J."/>
        </authorList>
    </citation>
    <scope>NUCLEOTIDE SEQUENCE</scope>
</reference>
<evidence type="ECO:0000259" key="3">
    <source>
        <dbReference type="Pfam" id="PF05065"/>
    </source>
</evidence>
<evidence type="ECO:0000313" key="4">
    <source>
        <dbReference type="EMBL" id="KKM79450.1"/>
    </source>
</evidence>
<dbReference type="InterPro" id="IPR054612">
    <property type="entry name" value="Phage_capsid-like_C"/>
</dbReference>
<protein>
    <recommendedName>
        <fullName evidence="3">Phage capsid-like C-terminal domain-containing protein</fullName>
    </recommendedName>
</protein>
<keyword evidence="2" id="KW-0946">Virion</keyword>
<dbReference type="GO" id="GO:0044423">
    <property type="term" value="C:virion component"/>
    <property type="evidence" value="ECO:0007669"/>
    <property type="project" value="UniProtKB-KW"/>
</dbReference>
<organism evidence="4">
    <name type="scientific">marine sediment metagenome</name>
    <dbReference type="NCBI Taxonomy" id="412755"/>
    <lineage>
        <taxon>unclassified sequences</taxon>
        <taxon>metagenomes</taxon>
        <taxon>ecological metagenomes</taxon>
    </lineage>
</organism>
<evidence type="ECO:0000256" key="2">
    <source>
        <dbReference type="ARBA" id="ARBA00022844"/>
    </source>
</evidence>
<dbReference type="Gene3D" id="3.30.2320.10">
    <property type="entry name" value="hypothetical protein PF0899 domain"/>
    <property type="match status" value="1"/>
</dbReference>
<comment type="caution">
    <text evidence="4">The sequence shown here is derived from an EMBL/GenBank/DDBJ whole genome shotgun (WGS) entry which is preliminary data.</text>
</comment>
<accession>A0A0F9MS27</accession>